<evidence type="ECO:0000256" key="3">
    <source>
        <dbReference type="SAM" id="Phobius"/>
    </source>
</evidence>
<dbReference type="Proteomes" id="UP001296923">
    <property type="component" value="Unassembled WGS sequence"/>
</dbReference>
<dbReference type="InterPro" id="IPR001296">
    <property type="entry name" value="Glyco_trans_1"/>
</dbReference>
<evidence type="ECO:0000259" key="4">
    <source>
        <dbReference type="Pfam" id="PF00534"/>
    </source>
</evidence>
<reference evidence="5 6" key="1">
    <citation type="submission" date="2021-01" db="EMBL/GenBank/DDBJ databases">
        <title>Genome Sequencing of Type Strains.</title>
        <authorList>
            <person name="Lemaire J.F."/>
            <person name="Inderbitzin P."/>
            <person name="Collins S.B."/>
            <person name="Wespe N."/>
            <person name="Knight-Connoni V."/>
        </authorList>
    </citation>
    <scope>NUCLEOTIDE SEQUENCE [LARGE SCALE GENOMIC DNA]</scope>
    <source>
        <strain evidence="5 6">DSM 23009</strain>
    </source>
</reference>
<keyword evidence="3" id="KW-0812">Transmembrane</keyword>
<accession>A0ABS2ZPM5</accession>
<evidence type="ECO:0000256" key="2">
    <source>
        <dbReference type="ARBA" id="ARBA00022679"/>
    </source>
</evidence>
<keyword evidence="3" id="KW-0472">Membrane</keyword>
<dbReference type="PANTHER" id="PTHR12526:SF629">
    <property type="entry name" value="TEICHURONIC ACID BIOSYNTHESIS GLYCOSYLTRANSFERASE TUAH-RELATED"/>
    <property type="match status" value="1"/>
</dbReference>
<name>A0ABS2ZPM5_9BACL</name>
<dbReference type="EMBL" id="JAFHKR010000038">
    <property type="protein sequence ID" value="MBN3554005.1"/>
    <property type="molecule type" value="Genomic_DNA"/>
</dbReference>
<dbReference type="RefSeq" id="WP_205725067.1">
    <property type="nucleotide sequence ID" value="NZ_JAFHKR010000038.1"/>
</dbReference>
<keyword evidence="3" id="KW-1133">Transmembrane helix</keyword>
<protein>
    <submittedName>
        <fullName evidence="5">Glycosyltransferase</fullName>
    </submittedName>
</protein>
<feature type="transmembrane region" description="Helical" evidence="3">
    <location>
        <begin position="97"/>
        <end position="117"/>
    </location>
</feature>
<evidence type="ECO:0000313" key="6">
    <source>
        <dbReference type="Proteomes" id="UP001296923"/>
    </source>
</evidence>
<gene>
    <name evidence="5" type="ORF">JYA63_07000</name>
</gene>
<proteinExistence type="predicted"/>
<dbReference type="Gene3D" id="3.40.50.2000">
    <property type="entry name" value="Glycogen Phosphorylase B"/>
    <property type="match status" value="2"/>
</dbReference>
<feature type="transmembrane region" description="Helical" evidence="3">
    <location>
        <begin position="137"/>
        <end position="155"/>
    </location>
</feature>
<dbReference type="Pfam" id="PF00534">
    <property type="entry name" value="Glycos_transf_1"/>
    <property type="match status" value="1"/>
</dbReference>
<sequence length="429" mass="49446">MKKILLLFTDSYPLSKSGEAFLEPEIPFAISNFDEIYIFPSSRGKKNIEKRYISGSNVVINQVKREKIFVELIKNISYLLEHKGFWQDVRMFINRGLFFKISAWSKLIYTILTEAAIVRHFKKHTFNFDGDTLIYIYSYWLFGTSGGAIAIKNVLNNKKKVVFSRGHGTDIVGYNSLDGYSPLKKYYIDELDYIYPISNKGKEILISQYKKYNTDTEIKKISKKITPFYLGIEDIGEINNFSKGEIFTIISCSSVIPVKRLHLIIEALSLIKTINIKWIHLGAGYLLEDMKNQSQEILGDNIHYEFKGAMSRNEVIDFYKKNNVHLFINVSSSEGIPVSIMEAYTFGIPAIATNVGGTSEICQDGKNGFLLRKNFNISELSNLILEVISLIENNYEKYLELRDSAKEKMITDFSLRNHRKFYENILKKI</sequence>
<dbReference type="PANTHER" id="PTHR12526">
    <property type="entry name" value="GLYCOSYLTRANSFERASE"/>
    <property type="match status" value="1"/>
</dbReference>
<feature type="domain" description="Glycosyl transferase family 1" evidence="4">
    <location>
        <begin position="245"/>
        <end position="391"/>
    </location>
</feature>
<organism evidence="5 6">
    <name type="scientific">Fictibacillus nanhaiensis</name>
    <dbReference type="NCBI Taxonomy" id="742169"/>
    <lineage>
        <taxon>Bacteria</taxon>
        <taxon>Bacillati</taxon>
        <taxon>Bacillota</taxon>
        <taxon>Bacilli</taxon>
        <taxon>Bacillales</taxon>
        <taxon>Fictibacillaceae</taxon>
        <taxon>Fictibacillus</taxon>
    </lineage>
</organism>
<keyword evidence="1" id="KW-0328">Glycosyltransferase</keyword>
<dbReference type="SUPFAM" id="SSF53756">
    <property type="entry name" value="UDP-Glycosyltransferase/glycogen phosphorylase"/>
    <property type="match status" value="1"/>
</dbReference>
<keyword evidence="6" id="KW-1185">Reference proteome</keyword>
<keyword evidence="2" id="KW-0808">Transferase</keyword>
<evidence type="ECO:0000313" key="5">
    <source>
        <dbReference type="EMBL" id="MBN3554005.1"/>
    </source>
</evidence>
<evidence type="ECO:0000256" key="1">
    <source>
        <dbReference type="ARBA" id="ARBA00022676"/>
    </source>
</evidence>
<comment type="caution">
    <text evidence="5">The sequence shown here is derived from an EMBL/GenBank/DDBJ whole genome shotgun (WGS) entry which is preliminary data.</text>
</comment>